<feature type="compositionally biased region" description="Basic and acidic residues" evidence="1">
    <location>
        <begin position="118"/>
        <end position="131"/>
    </location>
</feature>
<dbReference type="PANTHER" id="PTHR47814:SF1">
    <property type="entry name" value="PEPTIDYL-TRNA HYDROLASE ARFB"/>
    <property type="match status" value="1"/>
</dbReference>
<evidence type="ECO:0000256" key="1">
    <source>
        <dbReference type="SAM" id="MobiDB-lite"/>
    </source>
</evidence>
<dbReference type="EMBL" id="BARV01021131">
    <property type="protein sequence ID" value="GAI20250.1"/>
    <property type="molecule type" value="Genomic_DNA"/>
</dbReference>
<evidence type="ECO:0000259" key="2">
    <source>
        <dbReference type="PROSITE" id="PS00745"/>
    </source>
</evidence>
<dbReference type="PROSITE" id="PS00745">
    <property type="entry name" value="RF_PROK_I"/>
    <property type="match status" value="1"/>
</dbReference>
<dbReference type="SUPFAM" id="SSF110916">
    <property type="entry name" value="Peptidyl-tRNA hydrolase domain-like"/>
    <property type="match status" value="1"/>
</dbReference>
<dbReference type="NCBIfam" id="NF006718">
    <property type="entry name" value="PRK09256.1"/>
    <property type="match status" value="1"/>
</dbReference>
<dbReference type="GO" id="GO:0003747">
    <property type="term" value="F:translation release factor activity"/>
    <property type="evidence" value="ECO:0007669"/>
    <property type="project" value="InterPro"/>
</dbReference>
<dbReference type="PANTHER" id="PTHR47814">
    <property type="entry name" value="PEPTIDYL-TRNA HYDROLASE ARFB"/>
    <property type="match status" value="1"/>
</dbReference>
<organism evidence="3">
    <name type="scientific">marine sediment metagenome</name>
    <dbReference type="NCBI Taxonomy" id="412755"/>
    <lineage>
        <taxon>unclassified sequences</taxon>
        <taxon>metagenomes</taxon>
        <taxon>ecological metagenomes</taxon>
    </lineage>
</organism>
<feature type="region of interest" description="Disordered" evidence="1">
    <location>
        <begin position="103"/>
        <end position="141"/>
    </location>
</feature>
<evidence type="ECO:0000313" key="3">
    <source>
        <dbReference type="EMBL" id="GAI20250.1"/>
    </source>
</evidence>
<proteinExistence type="predicted"/>
<dbReference type="GO" id="GO:0004045">
    <property type="term" value="F:peptidyl-tRNA hydrolase activity"/>
    <property type="evidence" value="ECO:0007669"/>
    <property type="project" value="TreeGrafter"/>
</dbReference>
<sequence>MIRITSTIAIDESEIQEYFIRASGPGGQNVNKVATAVQLRFDVANSRSLPEEVRKRLISLAGNRITEDGILIIDARRFRTQGRNREDATDRLVELIRNAAQRPKIRRKTRPTLASKMRRLESKRRGAETKRVRGPVQPSNE</sequence>
<dbReference type="FunFam" id="3.30.160.20:FF:000046">
    <property type="entry name" value="Peptidyl-tRNA hydrolase ICT1"/>
    <property type="match status" value="1"/>
</dbReference>
<dbReference type="GO" id="GO:0043022">
    <property type="term" value="F:ribosome binding"/>
    <property type="evidence" value="ECO:0007669"/>
    <property type="project" value="TreeGrafter"/>
</dbReference>
<reference evidence="3" key="1">
    <citation type="journal article" date="2014" name="Front. Microbiol.">
        <title>High frequency of phylogenetically diverse reductive dehalogenase-homologous genes in deep subseafloor sedimentary metagenomes.</title>
        <authorList>
            <person name="Kawai M."/>
            <person name="Futagami T."/>
            <person name="Toyoda A."/>
            <person name="Takaki Y."/>
            <person name="Nishi S."/>
            <person name="Hori S."/>
            <person name="Arai W."/>
            <person name="Tsubouchi T."/>
            <person name="Morono Y."/>
            <person name="Uchiyama I."/>
            <person name="Ito T."/>
            <person name="Fujiyama A."/>
            <person name="Inagaki F."/>
            <person name="Takami H."/>
        </authorList>
    </citation>
    <scope>NUCLEOTIDE SEQUENCE</scope>
    <source>
        <strain evidence="3">Expedition CK06-06</strain>
    </source>
</reference>
<accession>X1N038</accession>
<gene>
    <name evidence="3" type="ORF">S06H3_35076</name>
</gene>
<dbReference type="AlphaFoldDB" id="X1N038"/>
<dbReference type="GO" id="GO:0072344">
    <property type="term" value="P:rescue of stalled ribosome"/>
    <property type="evidence" value="ECO:0007669"/>
    <property type="project" value="TreeGrafter"/>
</dbReference>
<dbReference type="InterPro" id="IPR000352">
    <property type="entry name" value="Pep_chain_release_fac_I"/>
</dbReference>
<name>X1N038_9ZZZZ</name>
<dbReference type="Gene3D" id="3.30.160.20">
    <property type="match status" value="1"/>
</dbReference>
<feature type="domain" description="Prokaryotic-type class I peptide chain release factors" evidence="2">
    <location>
        <begin position="21"/>
        <end position="37"/>
    </location>
</feature>
<comment type="caution">
    <text evidence="3">The sequence shown here is derived from an EMBL/GenBank/DDBJ whole genome shotgun (WGS) entry which is preliminary data.</text>
</comment>
<protein>
    <recommendedName>
        <fullName evidence="2">Prokaryotic-type class I peptide chain release factors domain-containing protein</fullName>
    </recommendedName>
</protein>
<dbReference type="Pfam" id="PF00472">
    <property type="entry name" value="RF-1"/>
    <property type="match status" value="1"/>
</dbReference>